<keyword evidence="6 10" id="KW-0694">RNA-binding</keyword>
<dbReference type="Pfam" id="PF00076">
    <property type="entry name" value="RRM_1"/>
    <property type="match status" value="2"/>
</dbReference>
<dbReference type="KEGG" id="sapo:SAPIO_CDS0860"/>
<feature type="domain" description="RRM" evidence="12">
    <location>
        <begin position="9"/>
        <end position="88"/>
    </location>
</feature>
<comment type="subcellular location">
    <subcellularLocation>
        <location evidence="1">Nucleus</location>
    </subcellularLocation>
</comment>
<keyword evidence="5" id="KW-0677">Repeat</keyword>
<evidence type="ECO:0000313" key="13">
    <source>
        <dbReference type="EMBL" id="KEZ46515.1"/>
    </source>
</evidence>
<keyword evidence="4" id="KW-0747">Spliceosome</keyword>
<dbReference type="VEuPathDB" id="FungiDB:SAPIO_CDS0860"/>
<dbReference type="GeneID" id="27719012"/>
<dbReference type="HOGENOM" id="CLU_041869_0_1_1"/>
<evidence type="ECO:0000313" key="14">
    <source>
        <dbReference type="Proteomes" id="UP000028545"/>
    </source>
</evidence>
<keyword evidence="8" id="KW-0539">Nucleus</keyword>
<evidence type="ECO:0000256" key="6">
    <source>
        <dbReference type="ARBA" id="ARBA00022884"/>
    </source>
</evidence>
<dbReference type="InterPro" id="IPR000504">
    <property type="entry name" value="RRM_dom"/>
</dbReference>
<evidence type="ECO:0000256" key="7">
    <source>
        <dbReference type="ARBA" id="ARBA00023187"/>
    </source>
</evidence>
<dbReference type="SMART" id="SM00360">
    <property type="entry name" value="RRM"/>
    <property type="match status" value="2"/>
</dbReference>
<dbReference type="GO" id="GO:0008380">
    <property type="term" value="P:RNA splicing"/>
    <property type="evidence" value="ECO:0007669"/>
    <property type="project" value="UniProtKB-KW"/>
</dbReference>
<evidence type="ECO:0000256" key="1">
    <source>
        <dbReference type="ARBA" id="ARBA00004123"/>
    </source>
</evidence>
<reference evidence="13 14" key="1">
    <citation type="journal article" date="2014" name="Genome Announc.">
        <title>Draft genome sequence of the pathogenic fungus Scedosporium apiospermum.</title>
        <authorList>
            <person name="Vandeputte P."/>
            <person name="Ghamrawi S."/>
            <person name="Rechenmann M."/>
            <person name="Iltis A."/>
            <person name="Giraud S."/>
            <person name="Fleury M."/>
            <person name="Thornton C."/>
            <person name="Delhaes L."/>
            <person name="Meyer W."/>
            <person name="Papon N."/>
            <person name="Bouchara J.P."/>
        </authorList>
    </citation>
    <scope>NUCLEOTIDE SEQUENCE [LARGE SCALE GENOMIC DNA]</scope>
    <source>
        <strain evidence="13 14">IHEM 14462</strain>
    </source>
</reference>
<keyword evidence="14" id="KW-1185">Reference proteome</keyword>
<dbReference type="PROSITE" id="PS50102">
    <property type="entry name" value="RRM"/>
    <property type="match status" value="2"/>
</dbReference>
<keyword evidence="3" id="KW-0507">mRNA processing</keyword>
<dbReference type="EMBL" id="JOWA01000033">
    <property type="protein sequence ID" value="KEZ46515.1"/>
    <property type="molecule type" value="Genomic_DNA"/>
</dbReference>
<dbReference type="CDD" id="cd12247">
    <property type="entry name" value="RRM2_U1A_like"/>
    <property type="match status" value="1"/>
</dbReference>
<comment type="caution">
    <text evidence="13">The sequence shown here is derived from an EMBL/GenBank/DDBJ whole genome shotgun (WGS) entry which is preliminary data.</text>
</comment>
<evidence type="ECO:0000256" key="2">
    <source>
        <dbReference type="ARBA" id="ARBA00007243"/>
    </source>
</evidence>
<evidence type="ECO:0000256" key="8">
    <source>
        <dbReference type="ARBA" id="ARBA00023242"/>
    </source>
</evidence>
<dbReference type="SUPFAM" id="SSF54928">
    <property type="entry name" value="RNA-binding domain, RBD"/>
    <property type="match status" value="1"/>
</dbReference>
<dbReference type="CDD" id="cd12246">
    <property type="entry name" value="RRM1_U1A_like"/>
    <property type="match status" value="1"/>
</dbReference>
<name>A0A084GGQ3_PSEDA</name>
<dbReference type="Proteomes" id="UP000028545">
    <property type="component" value="Unassembled WGS sequence"/>
</dbReference>
<dbReference type="OrthoDB" id="266020at2759"/>
<evidence type="ECO:0000256" key="10">
    <source>
        <dbReference type="PROSITE-ProRule" id="PRU00176"/>
    </source>
</evidence>
<evidence type="ECO:0000256" key="4">
    <source>
        <dbReference type="ARBA" id="ARBA00022728"/>
    </source>
</evidence>
<evidence type="ECO:0000259" key="12">
    <source>
        <dbReference type="PROSITE" id="PS50102"/>
    </source>
</evidence>
<evidence type="ECO:0000256" key="9">
    <source>
        <dbReference type="ARBA" id="ARBA00023274"/>
    </source>
</evidence>
<dbReference type="FunFam" id="3.30.70.330:FF:000039">
    <property type="entry name" value="U1 small nuclear ribonucleoprotein A"/>
    <property type="match status" value="1"/>
</dbReference>
<comment type="similarity">
    <text evidence="2">Belongs to the RRM U1 A/B'' family.</text>
</comment>
<dbReference type="PANTHER" id="PTHR10501">
    <property type="entry name" value="U1 SMALL NUCLEAR RIBONUCLEOPROTEIN A/U2 SMALL NUCLEAR RIBONUCLEOPROTEIN B"/>
    <property type="match status" value="1"/>
</dbReference>
<protein>
    <submittedName>
        <fullName evidence="13">RNA recognition domain-containing protein</fullName>
    </submittedName>
</protein>
<feature type="region of interest" description="Disordered" evidence="11">
    <location>
        <begin position="123"/>
        <end position="160"/>
    </location>
</feature>
<dbReference type="OMA" id="VRMIPTK"/>
<dbReference type="InterPro" id="IPR012677">
    <property type="entry name" value="Nucleotide-bd_a/b_plait_sf"/>
</dbReference>
<gene>
    <name evidence="13" type="ORF">SAPIO_CDS0860</name>
</gene>
<dbReference type="GO" id="GO:0006397">
    <property type="term" value="P:mRNA processing"/>
    <property type="evidence" value="ECO:0007669"/>
    <property type="project" value="UniProtKB-KW"/>
</dbReference>
<dbReference type="GO" id="GO:0005681">
    <property type="term" value="C:spliceosomal complex"/>
    <property type="evidence" value="ECO:0007669"/>
    <property type="project" value="UniProtKB-KW"/>
</dbReference>
<evidence type="ECO:0000256" key="11">
    <source>
        <dbReference type="SAM" id="MobiDB-lite"/>
    </source>
</evidence>
<dbReference type="GO" id="GO:0003723">
    <property type="term" value="F:RNA binding"/>
    <property type="evidence" value="ECO:0007669"/>
    <property type="project" value="UniProtKB-UniRule"/>
</dbReference>
<organism evidence="13 14">
    <name type="scientific">Pseudallescheria apiosperma</name>
    <name type="common">Scedosporium apiospermum</name>
    <dbReference type="NCBI Taxonomy" id="563466"/>
    <lineage>
        <taxon>Eukaryota</taxon>
        <taxon>Fungi</taxon>
        <taxon>Dikarya</taxon>
        <taxon>Ascomycota</taxon>
        <taxon>Pezizomycotina</taxon>
        <taxon>Sordariomycetes</taxon>
        <taxon>Hypocreomycetidae</taxon>
        <taxon>Microascales</taxon>
        <taxon>Microascaceae</taxon>
        <taxon>Scedosporium</taxon>
    </lineage>
</organism>
<accession>A0A084GGQ3</accession>
<dbReference type="InterPro" id="IPR035979">
    <property type="entry name" value="RBD_domain_sf"/>
</dbReference>
<dbReference type="FunFam" id="3.30.70.330:FF:000029">
    <property type="entry name" value="U2 small nuclear ribonucleoprotein B"/>
    <property type="match status" value="1"/>
</dbReference>
<keyword evidence="7" id="KW-0508">mRNA splicing</keyword>
<sequence>MTPSGPPIATIYVNNLEERVKIETLKEALSQVFSEYGNVIEIVAKANLRAKGQAFIVFDDPAVAQEAIEELQGFQLFEKPMRLALARTRSDATVRGLCSDEDFEQHKRRRVAEKDKRRALEAADEQKRLKRVAPSQDLTSRPARLTRGAGLKSSNPPSNTLVPDEYLPPNKTLFVQNIPEDYDVDSLTSIFGRFDGFREVRLVPGRKGIAFVEYEAEHGAITAKENTAGMALGESGQAMKVTYQRQ</sequence>
<evidence type="ECO:0000256" key="3">
    <source>
        <dbReference type="ARBA" id="ARBA00022664"/>
    </source>
</evidence>
<dbReference type="GO" id="GO:0030532">
    <property type="term" value="C:small nuclear ribonucleoprotein complex"/>
    <property type="evidence" value="ECO:0007669"/>
    <property type="project" value="UniProtKB-ARBA"/>
</dbReference>
<dbReference type="RefSeq" id="XP_016646314.1">
    <property type="nucleotide sequence ID" value="XM_016783548.1"/>
</dbReference>
<proteinExistence type="inferred from homology"/>
<keyword evidence="9" id="KW-0687">Ribonucleoprotein</keyword>
<feature type="domain" description="RRM" evidence="12">
    <location>
        <begin position="171"/>
        <end position="246"/>
    </location>
</feature>
<evidence type="ECO:0000256" key="5">
    <source>
        <dbReference type="ARBA" id="ARBA00022737"/>
    </source>
</evidence>
<dbReference type="Gene3D" id="3.30.70.330">
    <property type="match status" value="2"/>
</dbReference>
<dbReference type="AlphaFoldDB" id="A0A084GGQ3"/>